<evidence type="ECO:0000313" key="4">
    <source>
        <dbReference type="Ensembl" id="ENSPSMP00000023673.1"/>
    </source>
</evidence>
<organism evidence="4 5">
    <name type="scientific">Prolemur simus</name>
    <name type="common">Greater bamboo lemur</name>
    <name type="synonym">Hapalemur simus</name>
    <dbReference type="NCBI Taxonomy" id="1328070"/>
    <lineage>
        <taxon>Eukaryota</taxon>
        <taxon>Metazoa</taxon>
        <taxon>Chordata</taxon>
        <taxon>Craniata</taxon>
        <taxon>Vertebrata</taxon>
        <taxon>Euteleostomi</taxon>
        <taxon>Mammalia</taxon>
        <taxon>Eutheria</taxon>
        <taxon>Euarchontoglires</taxon>
        <taxon>Primates</taxon>
        <taxon>Strepsirrhini</taxon>
        <taxon>Lemuriformes</taxon>
        <taxon>Lemuridae</taxon>
        <taxon>Prolemur</taxon>
    </lineage>
</organism>
<evidence type="ECO:0000313" key="5">
    <source>
        <dbReference type="Proteomes" id="UP000694414"/>
    </source>
</evidence>
<dbReference type="Proteomes" id="UP000694414">
    <property type="component" value="Unplaced"/>
</dbReference>
<dbReference type="Pfam" id="PF10482">
    <property type="entry name" value="CtIP_N"/>
    <property type="match status" value="1"/>
</dbReference>
<feature type="coiled-coil region" evidence="1">
    <location>
        <begin position="11"/>
        <end position="66"/>
    </location>
</feature>
<feature type="compositionally biased region" description="Polar residues" evidence="2">
    <location>
        <begin position="640"/>
        <end position="652"/>
    </location>
</feature>
<evidence type="ECO:0000259" key="3">
    <source>
        <dbReference type="Pfam" id="PF10482"/>
    </source>
</evidence>
<feature type="domain" description="DNA endonuclease Ctp1 N-terminal" evidence="3">
    <location>
        <begin position="3"/>
        <end position="122"/>
    </location>
</feature>
<dbReference type="InterPro" id="IPR033316">
    <property type="entry name" value="RBBP8-like"/>
</dbReference>
<feature type="compositionally biased region" description="Pro residues" evidence="2">
    <location>
        <begin position="241"/>
        <end position="257"/>
    </location>
</feature>
<name>A0A8C9A3Q1_PROSS</name>
<feature type="compositionally biased region" description="Low complexity" evidence="2">
    <location>
        <begin position="367"/>
        <end position="377"/>
    </location>
</feature>
<feature type="compositionally biased region" description="Polar residues" evidence="2">
    <location>
        <begin position="481"/>
        <end position="497"/>
    </location>
</feature>
<dbReference type="Ensembl" id="ENSPSMT00000027492.1">
    <property type="protein sequence ID" value="ENSPSMP00000023673.1"/>
    <property type="gene ID" value="ENSPSMG00000016729.1"/>
</dbReference>
<feature type="compositionally biased region" description="Basic and acidic residues" evidence="2">
    <location>
        <begin position="438"/>
        <end position="455"/>
    </location>
</feature>
<protein>
    <submittedName>
        <fullName evidence="4">RBBP8 N-terminal like</fullName>
    </submittedName>
</protein>
<accession>A0A8C9A3Q1</accession>
<feature type="compositionally biased region" description="Acidic residues" evidence="2">
    <location>
        <begin position="555"/>
        <end position="564"/>
    </location>
</feature>
<sequence>ESFTESLNRLKETHEKEVLGLQNKLLELNSERCRDAQRLEELFAKNHQLREQQKALKENLRVLENRLRAGLCDRCMVTQELARRKQHEFESSHLQSLQHIFILTGEMNGLKEENEALKEEVKRLRSLEDRPKPLARERTLDPPSPLRLPSPGTWKAITEKPPGGPKEAEEDHLGAGPWGEEKLAGPRTPPVAKISPGANLPEPRAPDLSPQRISNQLHGTIAVLRPGSRACLAERGSTNGTPPPPPPPPARSSPPSPTYEHSLPLDSFLQASRPSAVTRESLKRSPQAERLCLLSHHLSLHLRSPHSRPVAPAAAPGGPRLQGLKARGAEPWEEPTGLLGLPSTLVGTQDLRLEGALHLLLAQQLRARARAGGARQGSPAVPGERRPSPPVGSDSEGPEREVAGAAPATAVLPGGRHPRPPGPGCPSRKEATAAQDYAPDKPLDLSDRGRGRDGPKPAGQPGALSPTMAHTPSPQPATPSEALTHSPQALSNGTTGTWGPELDEPPALTDPSHPPAGAQPSLPCPGGMEDEARGRLNPESRPEPSQARAQGPEPDALDESDPSDSEGYPSPEASANPSVPGEGPRCVCTQEHGQGLPQKRKRDSDLGGQASKKPSRERRKPREPLTASEGPGSLRDAQGCSPSPHSSSWEET</sequence>
<reference evidence="4" key="2">
    <citation type="submission" date="2025-09" db="UniProtKB">
        <authorList>
            <consortium name="Ensembl"/>
        </authorList>
    </citation>
    <scope>IDENTIFICATION</scope>
</reference>
<dbReference type="InterPro" id="IPR019518">
    <property type="entry name" value="CtIP_N"/>
</dbReference>
<keyword evidence="5" id="KW-1185">Reference proteome</keyword>
<dbReference type="PANTHER" id="PTHR15107">
    <property type="entry name" value="RETINOBLASTOMA BINDING PROTEIN 8"/>
    <property type="match status" value="1"/>
</dbReference>
<proteinExistence type="predicted"/>
<dbReference type="AlphaFoldDB" id="A0A8C9A3Q1"/>
<evidence type="ECO:0000256" key="2">
    <source>
        <dbReference type="SAM" id="MobiDB-lite"/>
    </source>
</evidence>
<feature type="region of interest" description="Disordered" evidence="2">
    <location>
        <begin position="301"/>
        <end position="343"/>
    </location>
</feature>
<reference evidence="4" key="1">
    <citation type="submission" date="2025-08" db="UniProtKB">
        <authorList>
            <consortium name="Ensembl"/>
        </authorList>
    </citation>
    <scope>IDENTIFICATION</scope>
</reference>
<keyword evidence="1" id="KW-0175">Coiled coil</keyword>
<gene>
    <name evidence="4" type="primary">RBBP8NL</name>
</gene>
<feature type="region of interest" description="Disordered" evidence="2">
    <location>
        <begin position="128"/>
        <end position="287"/>
    </location>
</feature>
<feature type="compositionally biased region" description="Basic and acidic residues" evidence="2">
    <location>
        <begin position="128"/>
        <end position="140"/>
    </location>
</feature>
<feature type="compositionally biased region" description="Low complexity" evidence="2">
    <location>
        <begin position="307"/>
        <end position="319"/>
    </location>
</feature>
<dbReference type="PANTHER" id="PTHR15107:SF3">
    <property type="entry name" value="RBBP8 N-TERMINAL-LIKE PROTEIN"/>
    <property type="match status" value="1"/>
</dbReference>
<dbReference type="GeneTree" id="ENSGT00530000063835"/>
<feature type="compositionally biased region" description="Basic and acidic residues" evidence="2">
    <location>
        <begin position="166"/>
        <end position="184"/>
    </location>
</feature>
<feature type="compositionally biased region" description="Basic and acidic residues" evidence="2">
    <location>
        <begin position="530"/>
        <end position="542"/>
    </location>
</feature>
<evidence type="ECO:0000256" key="1">
    <source>
        <dbReference type="SAM" id="Coils"/>
    </source>
</evidence>
<feature type="region of interest" description="Disordered" evidence="2">
    <location>
        <begin position="367"/>
        <end position="652"/>
    </location>
</feature>